<name>A0AA88MS15_CHASR</name>
<feature type="chain" id="PRO_5041646510" description="Protein FAM180A" evidence="1">
    <location>
        <begin position="27"/>
        <end position="162"/>
    </location>
</feature>
<dbReference type="AlphaFoldDB" id="A0AA88MS15"/>
<evidence type="ECO:0000313" key="3">
    <source>
        <dbReference type="Proteomes" id="UP001187415"/>
    </source>
</evidence>
<sequence>MHKTVREGVKVLFWVCFIQVLQDVAAGTSSTSSLIGSSVSDTNLMFEFLLEGVELDLDDNIVLIDKELASTRLGRTFLSQINENIPRSLNHMAQMVSELTVQRRKPLSQSKFETLVLGMVYSAHRAGHLERNEGQEAWGEILLQLVNVTVYELRGNYLVSYD</sequence>
<dbReference type="PANTHER" id="PTHR34034:SF2">
    <property type="entry name" value="PROTEIN FAM180A"/>
    <property type="match status" value="1"/>
</dbReference>
<evidence type="ECO:0008006" key="4">
    <source>
        <dbReference type="Google" id="ProtNLM"/>
    </source>
</evidence>
<dbReference type="Proteomes" id="UP001187415">
    <property type="component" value="Unassembled WGS sequence"/>
</dbReference>
<feature type="signal peptide" evidence="1">
    <location>
        <begin position="1"/>
        <end position="26"/>
    </location>
</feature>
<evidence type="ECO:0000313" key="2">
    <source>
        <dbReference type="EMBL" id="KAK2842344.1"/>
    </source>
</evidence>
<accession>A0AA88MS15</accession>
<gene>
    <name evidence="2" type="ORF">Q5P01_012544</name>
</gene>
<dbReference type="Pfam" id="PF15173">
    <property type="entry name" value="FAM180"/>
    <property type="match status" value="1"/>
</dbReference>
<organism evidence="2 3">
    <name type="scientific">Channa striata</name>
    <name type="common">Snakehead murrel</name>
    <name type="synonym">Ophicephalus striatus</name>
    <dbReference type="NCBI Taxonomy" id="64152"/>
    <lineage>
        <taxon>Eukaryota</taxon>
        <taxon>Metazoa</taxon>
        <taxon>Chordata</taxon>
        <taxon>Craniata</taxon>
        <taxon>Vertebrata</taxon>
        <taxon>Euteleostomi</taxon>
        <taxon>Actinopterygii</taxon>
        <taxon>Neopterygii</taxon>
        <taxon>Teleostei</taxon>
        <taxon>Neoteleostei</taxon>
        <taxon>Acanthomorphata</taxon>
        <taxon>Anabantaria</taxon>
        <taxon>Anabantiformes</taxon>
        <taxon>Channoidei</taxon>
        <taxon>Channidae</taxon>
        <taxon>Channa</taxon>
    </lineage>
</organism>
<dbReference type="InterPro" id="IPR029170">
    <property type="entry name" value="FAM180"/>
</dbReference>
<evidence type="ECO:0000256" key="1">
    <source>
        <dbReference type="SAM" id="SignalP"/>
    </source>
</evidence>
<dbReference type="PANTHER" id="PTHR34034">
    <property type="entry name" value="PROTEIN FAM180A-RELATED"/>
    <property type="match status" value="1"/>
</dbReference>
<comment type="caution">
    <text evidence="2">The sequence shown here is derived from an EMBL/GenBank/DDBJ whole genome shotgun (WGS) entry which is preliminary data.</text>
</comment>
<reference evidence="2" key="1">
    <citation type="submission" date="2023-07" db="EMBL/GenBank/DDBJ databases">
        <title>Chromosome-level Genome Assembly of Striped Snakehead (Channa striata).</title>
        <authorList>
            <person name="Liu H."/>
        </authorList>
    </citation>
    <scope>NUCLEOTIDE SEQUENCE</scope>
    <source>
        <strain evidence="2">Gz</strain>
        <tissue evidence="2">Muscle</tissue>
    </source>
</reference>
<protein>
    <recommendedName>
        <fullName evidence="4">Protein FAM180A</fullName>
    </recommendedName>
</protein>
<proteinExistence type="predicted"/>
<keyword evidence="3" id="KW-1185">Reference proteome</keyword>
<keyword evidence="1" id="KW-0732">Signal</keyword>
<dbReference type="EMBL" id="JAUPFM010000009">
    <property type="protein sequence ID" value="KAK2842344.1"/>
    <property type="molecule type" value="Genomic_DNA"/>
</dbReference>